<dbReference type="InterPro" id="IPR028098">
    <property type="entry name" value="Glyco_trans_4-like_N"/>
</dbReference>
<dbReference type="Gene3D" id="3.40.50.2000">
    <property type="entry name" value="Glycogen Phosphorylase B"/>
    <property type="match status" value="2"/>
</dbReference>
<dbReference type="InterPro" id="IPR050194">
    <property type="entry name" value="Glycosyltransferase_grp1"/>
</dbReference>
<evidence type="ECO:0000313" key="4">
    <source>
        <dbReference type="Proteomes" id="UP001501221"/>
    </source>
</evidence>
<dbReference type="PANTHER" id="PTHR45947:SF3">
    <property type="entry name" value="SULFOQUINOVOSYL TRANSFERASE SQD2"/>
    <property type="match status" value="1"/>
</dbReference>
<dbReference type="CDD" id="cd03794">
    <property type="entry name" value="GT4_WbuB-like"/>
    <property type="match status" value="1"/>
</dbReference>
<name>A0ABP3CD62_9GAMM</name>
<organism evidence="3 4">
    <name type="scientific">Kangiella japonica</name>
    <dbReference type="NCBI Taxonomy" id="647384"/>
    <lineage>
        <taxon>Bacteria</taxon>
        <taxon>Pseudomonadati</taxon>
        <taxon>Pseudomonadota</taxon>
        <taxon>Gammaproteobacteria</taxon>
        <taxon>Kangiellales</taxon>
        <taxon>Kangiellaceae</taxon>
        <taxon>Kangiella</taxon>
    </lineage>
</organism>
<dbReference type="RefSeq" id="WP_343985241.1">
    <property type="nucleotide sequence ID" value="NZ_BAAAFM010000001.1"/>
</dbReference>
<keyword evidence="4" id="KW-1185">Reference proteome</keyword>
<dbReference type="Pfam" id="PF00534">
    <property type="entry name" value="Glycos_transf_1"/>
    <property type="match status" value="1"/>
</dbReference>
<protein>
    <submittedName>
        <fullName evidence="3">Glycosyltransferase family 4 protein</fullName>
    </submittedName>
</protein>
<feature type="domain" description="Glycosyltransferase subfamily 4-like N-terminal" evidence="2">
    <location>
        <begin position="19"/>
        <end position="204"/>
    </location>
</feature>
<dbReference type="InterPro" id="IPR001296">
    <property type="entry name" value="Glyco_trans_1"/>
</dbReference>
<evidence type="ECO:0000259" key="2">
    <source>
        <dbReference type="Pfam" id="PF13439"/>
    </source>
</evidence>
<dbReference type="Pfam" id="PF13439">
    <property type="entry name" value="Glyco_transf_4"/>
    <property type="match status" value="1"/>
</dbReference>
<reference evidence="4" key="1">
    <citation type="journal article" date="2019" name="Int. J. Syst. Evol. Microbiol.">
        <title>The Global Catalogue of Microorganisms (GCM) 10K type strain sequencing project: providing services to taxonomists for standard genome sequencing and annotation.</title>
        <authorList>
            <consortium name="The Broad Institute Genomics Platform"/>
            <consortium name="The Broad Institute Genome Sequencing Center for Infectious Disease"/>
            <person name="Wu L."/>
            <person name="Ma J."/>
        </authorList>
    </citation>
    <scope>NUCLEOTIDE SEQUENCE [LARGE SCALE GENOMIC DNA]</scope>
    <source>
        <strain evidence="4">JCM 16211</strain>
    </source>
</reference>
<dbReference type="Proteomes" id="UP001501221">
    <property type="component" value="Unassembled WGS sequence"/>
</dbReference>
<evidence type="ECO:0000259" key="1">
    <source>
        <dbReference type="Pfam" id="PF00534"/>
    </source>
</evidence>
<sequence>MHILFLTDNFPPEGNAPATRTYEHTREWVKQGHQVTIITCAPNFPDGKVFNGYKNKWISKEVLDGINVWRVKTYITANEGFFKRTLDFLSFMISSFFFGLFTKKVDVVIGTSPQFFTVISAWALAKLKRAPFVFELRDIWPASITAVGAMQKSRVISVLEKVEMFLYRQADSIVSVTHSFKKELIHRGVDKRKIEVVLNGVDLTTYKPVTHKDTRLAKAYGLKDKFVIGYIGTHGLAHALDKVVEAAELLIDNDEIKFVFAGGGADKPRIERLVQEKGLKNIALISRQPKEKMPQLWSLCDISLVHLKNTPLFKTVIPSKIFESMGMGLPLIISAPEGEATKLVESKEAGVVIPPESPKRLVEAIQFLKQNRKVLKAYSDSSTENATYYSREKQAADMLSVLEKLLDNNQVA</sequence>
<dbReference type="EMBL" id="BAAAFM010000001">
    <property type="protein sequence ID" value="GAA0197977.1"/>
    <property type="molecule type" value="Genomic_DNA"/>
</dbReference>
<evidence type="ECO:0000313" key="3">
    <source>
        <dbReference type="EMBL" id="GAA0197977.1"/>
    </source>
</evidence>
<feature type="domain" description="Glycosyl transferase family 1" evidence="1">
    <location>
        <begin position="220"/>
        <end position="379"/>
    </location>
</feature>
<dbReference type="SUPFAM" id="SSF53756">
    <property type="entry name" value="UDP-Glycosyltransferase/glycogen phosphorylase"/>
    <property type="match status" value="1"/>
</dbReference>
<comment type="caution">
    <text evidence="3">The sequence shown here is derived from an EMBL/GenBank/DDBJ whole genome shotgun (WGS) entry which is preliminary data.</text>
</comment>
<dbReference type="PANTHER" id="PTHR45947">
    <property type="entry name" value="SULFOQUINOVOSYL TRANSFERASE SQD2"/>
    <property type="match status" value="1"/>
</dbReference>
<gene>
    <name evidence="3" type="ORF">GCM10009123_01510</name>
</gene>
<proteinExistence type="predicted"/>
<accession>A0ABP3CD62</accession>